<protein>
    <submittedName>
        <fullName evidence="2">Uncharacterized protein</fullName>
    </submittedName>
</protein>
<dbReference type="Proteomes" id="UP000567179">
    <property type="component" value="Unassembled WGS sequence"/>
</dbReference>
<organism evidence="2 3">
    <name type="scientific">Psilocybe cf. subviscida</name>
    <dbReference type="NCBI Taxonomy" id="2480587"/>
    <lineage>
        <taxon>Eukaryota</taxon>
        <taxon>Fungi</taxon>
        <taxon>Dikarya</taxon>
        <taxon>Basidiomycota</taxon>
        <taxon>Agaricomycotina</taxon>
        <taxon>Agaricomycetes</taxon>
        <taxon>Agaricomycetidae</taxon>
        <taxon>Agaricales</taxon>
        <taxon>Agaricineae</taxon>
        <taxon>Strophariaceae</taxon>
        <taxon>Psilocybe</taxon>
    </lineage>
</organism>
<sequence>MSSCLHMTAKVCLLSKAIATQEPFPVGLVALLVKGISTEVNNQYQFVCLSLTPDPPLRNGTRLLKPYEPYFVSRQHLSKYDDHGCAHNATVTIDRNWTHNEYTKFFAGLFPQPCAHISARLSAAKPDPAPQCALLRCSKEGWAVFPALRPTGEDLFAGRAARKESAGQYIVISQTKGVSDSVVDSWKELPDNDSEECDNGARSEDGLLQLYDFDMSEAVDAEDLPAKKVCSISEHTRSRQSGSKRSQNPDDECDVKPIIKKPKAKRYMGAHQRATDRHCCCIVYLNFITPLCYGLAYLVDNRRRAGEGQRRDVEVAVSDVQSATRMTVATANAAEETQSGGMMRTRTHDFVVVSHAVNHWPQWDVLSDNLSEMLSSLHIPEEMLHAEKATKRAAPANSNLEYPPSPSKRARPRKRRAAAEPRKHDFGHLSTT</sequence>
<reference evidence="2 3" key="1">
    <citation type="journal article" date="2020" name="ISME J.">
        <title>Uncovering the hidden diversity of litter-decomposition mechanisms in mushroom-forming fungi.</title>
        <authorList>
            <person name="Floudas D."/>
            <person name="Bentzer J."/>
            <person name="Ahren D."/>
            <person name="Johansson T."/>
            <person name="Persson P."/>
            <person name="Tunlid A."/>
        </authorList>
    </citation>
    <scope>NUCLEOTIDE SEQUENCE [LARGE SCALE GENOMIC DNA]</scope>
    <source>
        <strain evidence="2 3">CBS 101986</strain>
    </source>
</reference>
<dbReference type="EMBL" id="JAACJJ010000056">
    <property type="protein sequence ID" value="KAF5313152.1"/>
    <property type="molecule type" value="Genomic_DNA"/>
</dbReference>
<keyword evidence="3" id="KW-1185">Reference proteome</keyword>
<comment type="caution">
    <text evidence="2">The sequence shown here is derived from an EMBL/GenBank/DDBJ whole genome shotgun (WGS) entry which is preliminary data.</text>
</comment>
<proteinExistence type="predicted"/>
<feature type="region of interest" description="Disordered" evidence="1">
    <location>
        <begin position="232"/>
        <end position="256"/>
    </location>
</feature>
<gene>
    <name evidence="2" type="ORF">D9619_002325</name>
</gene>
<evidence type="ECO:0000313" key="3">
    <source>
        <dbReference type="Proteomes" id="UP000567179"/>
    </source>
</evidence>
<feature type="region of interest" description="Disordered" evidence="1">
    <location>
        <begin position="388"/>
        <end position="432"/>
    </location>
</feature>
<evidence type="ECO:0000256" key="1">
    <source>
        <dbReference type="SAM" id="MobiDB-lite"/>
    </source>
</evidence>
<accession>A0A8H5EUV9</accession>
<feature type="compositionally biased region" description="Basic and acidic residues" evidence="1">
    <location>
        <begin position="417"/>
        <end position="432"/>
    </location>
</feature>
<evidence type="ECO:0000313" key="2">
    <source>
        <dbReference type="EMBL" id="KAF5313152.1"/>
    </source>
</evidence>
<dbReference type="AlphaFoldDB" id="A0A8H5EUV9"/>
<name>A0A8H5EUV9_9AGAR</name>